<proteinExistence type="predicted"/>
<dbReference type="EMBL" id="CAJOBB010000631">
    <property type="protein sequence ID" value="CAF3719723.1"/>
    <property type="molecule type" value="Genomic_DNA"/>
</dbReference>
<organism evidence="1 2">
    <name type="scientific">Adineta steineri</name>
    <dbReference type="NCBI Taxonomy" id="433720"/>
    <lineage>
        <taxon>Eukaryota</taxon>
        <taxon>Metazoa</taxon>
        <taxon>Spiralia</taxon>
        <taxon>Gnathifera</taxon>
        <taxon>Rotifera</taxon>
        <taxon>Eurotatoria</taxon>
        <taxon>Bdelloidea</taxon>
        <taxon>Adinetida</taxon>
        <taxon>Adinetidae</taxon>
        <taxon>Adineta</taxon>
    </lineage>
</organism>
<dbReference type="Pfam" id="PF23731">
    <property type="entry name" value="ARM_ECM29_C"/>
    <property type="match status" value="1"/>
</dbReference>
<accession>A0A818W3P1</accession>
<gene>
    <name evidence="1" type="ORF">KXQ929_LOCUS12324</name>
</gene>
<dbReference type="AlphaFoldDB" id="A0A818W3P1"/>
<feature type="non-terminal residue" evidence="1">
    <location>
        <position position="250"/>
    </location>
</feature>
<reference evidence="1" key="1">
    <citation type="submission" date="2021-02" db="EMBL/GenBank/DDBJ databases">
        <authorList>
            <person name="Nowell W R."/>
        </authorList>
    </citation>
    <scope>NUCLEOTIDE SEQUENCE</scope>
</reference>
<protein>
    <submittedName>
        <fullName evidence="1">Uncharacterized protein</fullName>
    </submittedName>
</protein>
<evidence type="ECO:0000313" key="2">
    <source>
        <dbReference type="Proteomes" id="UP000663868"/>
    </source>
</evidence>
<evidence type="ECO:0000313" key="1">
    <source>
        <dbReference type="EMBL" id="CAF3719723.1"/>
    </source>
</evidence>
<sequence>DTLKTSPDLIQRIYECILKECKKESLTYRSIAIRVLSLLADEYNFQVYELFWIWFEKALKQPDPDAEDQEMKDTDNDPILSDAYHRTLIECLPRVWPKIPEIESQYKKLTFDLLIEIILYSSWQIQLVVIQSLNQILEKSSTIMSTDIISLIEPIINLGPRTKASGLKREILKLLRILFNNSRYSICFNENENLQNILHFNIDEMIHDNRSSEISEQAKELKKLNEHLFKKIKKDIEHIEPTNIDQNDLF</sequence>
<dbReference type="SUPFAM" id="SSF48371">
    <property type="entry name" value="ARM repeat"/>
    <property type="match status" value="1"/>
</dbReference>
<comment type="caution">
    <text evidence="1">The sequence shown here is derived from an EMBL/GenBank/DDBJ whole genome shotgun (WGS) entry which is preliminary data.</text>
</comment>
<dbReference type="InterPro" id="IPR016024">
    <property type="entry name" value="ARM-type_fold"/>
</dbReference>
<name>A0A818W3P1_9BILA</name>
<dbReference type="Proteomes" id="UP000663868">
    <property type="component" value="Unassembled WGS sequence"/>
</dbReference>